<evidence type="ECO:0000313" key="2">
    <source>
        <dbReference type="Proteomes" id="UP000031829"/>
    </source>
</evidence>
<dbReference type="SUPFAM" id="SSF103473">
    <property type="entry name" value="MFS general substrate transporter"/>
    <property type="match status" value="1"/>
</dbReference>
<accession>A0A0B6AHN5</accession>
<proteinExistence type="predicted"/>
<dbReference type="EMBL" id="CP009920">
    <property type="protein sequence ID" value="AJI23026.1"/>
    <property type="molecule type" value="Genomic_DNA"/>
</dbReference>
<sequence length="93" mass="10476">MKTGLISGIISLIIVIIISITAGNWQYIYYISGPLGILLTAIALVTLLDTFRFETRGPYFTPVRQREDTEWMKRFIIAAVPHLVASCICILFL</sequence>
<dbReference type="HOGENOM" id="CLU_183537_0_0_9"/>
<dbReference type="GeneID" id="93644259"/>
<name>A0A0B6AHN5_PRIM2</name>
<dbReference type="AlphaFoldDB" id="A0A0B6AHN5"/>
<evidence type="ECO:0000313" key="1">
    <source>
        <dbReference type="EMBL" id="AJI23026.1"/>
    </source>
</evidence>
<dbReference type="KEGG" id="bmeg:BG04_774"/>
<reference evidence="1 2" key="1">
    <citation type="journal article" date="2015" name="Genome Announc.">
        <title>Complete genome sequences for 35 biothreat assay-relevant bacillus species.</title>
        <authorList>
            <person name="Johnson S.L."/>
            <person name="Daligault H.E."/>
            <person name="Davenport K.W."/>
            <person name="Jaissle J."/>
            <person name="Frey K.G."/>
            <person name="Ladner J.T."/>
            <person name="Broomall S.M."/>
            <person name="Bishop-Lilly K.A."/>
            <person name="Bruce D.C."/>
            <person name="Gibbons H.S."/>
            <person name="Coyne S.R."/>
            <person name="Lo C.C."/>
            <person name="Meincke L."/>
            <person name="Munk A.C."/>
            <person name="Koroleva G.I."/>
            <person name="Rosenzweig C.N."/>
            <person name="Palacios G.F."/>
            <person name="Redden C.L."/>
            <person name="Minogue T.D."/>
            <person name="Chain P.S."/>
        </authorList>
    </citation>
    <scope>NUCLEOTIDE SEQUENCE [LARGE SCALE GENOMIC DNA]</scope>
    <source>
        <strain evidence="2">ATCC 14581 / DSM 32 / JCM 2506 / NBRC 15308 / NCIMB 9376 / NCTC 10342 / NRRL B-14308 / VKM B-512</strain>
    </source>
</reference>
<dbReference type="RefSeq" id="WP_028414975.1">
    <property type="nucleotide sequence ID" value="NZ_BCVB01000001.1"/>
</dbReference>
<protein>
    <submittedName>
        <fullName evidence="1">Putative membrane protein</fullName>
    </submittedName>
</protein>
<gene>
    <name evidence="1" type="ORF">BG04_774</name>
</gene>
<dbReference type="Proteomes" id="UP000031829">
    <property type="component" value="Chromosome"/>
</dbReference>
<organism evidence="1 2">
    <name type="scientific">Priestia megaterium (strain ATCC 14581 / DSM 32 / CCUG 1817 / JCM 2506 / NBRC 15308 / NCIMB 9376 / NCTC 10342 / NRRL B-14308 / VKM B-512 / Ford 19)</name>
    <name type="common">Bacillus megaterium</name>
    <dbReference type="NCBI Taxonomy" id="1348623"/>
    <lineage>
        <taxon>Bacteria</taxon>
        <taxon>Bacillati</taxon>
        <taxon>Bacillota</taxon>
        <taxon>Bacilli</taxon>
        <taxon>Bacillales</taxon>
        <taxon>Bacillaceae</taxon>
        <taxon>Priestia</taxon>
    </lineage>
</organism>
<dbReference type="InterPro" id="IPR036259">
    <property type="entry name" value="MFS_trans_sf"/>
</dbReference>